<evidence type="ECO:0000313" key="2">
    <source>
        <dbReference type="EMBL" id="CAK0904030.1"/>
    </source>
</evidence>
<dbReference type="EMBL" id="CAUYUJ010021337">
    <property type="protein sequence ID" value="CAK0904030.1"/>
    <property type="molecule type" value="Genomic_DNA"/>
</dbReference>
<reference evidence="2" key="1">
    <citation type="submission" date="2023-10" db="EMBL/GenBank/DDBJ databases">
        <authorList>
            <person name="Chen Y."/>
            <person name="Shah S."/>
            <person name="Dougan E. K."/>
            <person name="Thang M."/>
            <person name="Chan C."/>
        </authorList>
    </citation>
    <scope>NUCLEOTIDE SEQUENCE [LARGE SCALE GENOMIC DNA]</scope>
</reference>
<comment type="caution">
    <text evidence="2">The sequence shown here is derived from an EMBL/GenBank/DDBJ whole genome shotgun (WGS) entry which is preliminary data.</text>
</comment>
<feature type="transmembrane region" description="Helical" evidence="1">
    <location>
        <begin position="44"/>
        <end position="69"/>
    </location>
</feature>
<gene>
    <name evidence="2" type="ORF">PCOR1329_LOCUS80184</name>
</gene>
<keyword evidence="1" id="KW-0472">Membrane</keyword>
<sequence>MIFNVLIVFGRGAGFISSRAAEFALASVRAIVEQLGTAPDCVLVGRVFGGLGPLGAVLLTVGLVVGFAFGSAALRRGVRVAVLWSVGDPWQIRPVLAEAAASVAKQDLGVDPTPNQMKEKRAWMCLTPDRDIYAHLLDAPFLAGIAVFGSTGAVVEARGKTYRTSSKTYGSEWTPDPLEFSDAATEAERAGGHSAARRLCGKQALPTGGLAAGDSTAIPLEVVLEFDSLRGVKPCFWRVLAASEATSTHRVLSGSAVDWALVTVLCALAMRGPELLALKKVASATDGSSELDAPSEEWTCAPRALTLNLIL</sequence>
<proteinExistence type="predicted"/>
<name>A0ABN9Y0B8_9DINO</name>
<keyword evidence="3" id="KW-1185">Reference proteome</keyword>
<dbReference type="Proteomes" id="UP001189429">
    <property type="component" value="Unassembled WGS sequence"/>
</dbReference>
<accession>A0ABN9Y0B8</accession>
<protein>
    <submittedName>
        <fullName evidence="2">Uncharacterized protein</fullName>
    </submittedName>
</protein>
<keyword evidence="1" id="KW-1133">Transmembrane helix</keyword>
<keyword evidence="1" id="KW-0812">Transmembrane</keyword>
<evidence type="ECO:0000256" key="1">
    <source>
        <dbReference type="SAM" id="Phobius"/>
    </source>
</evidence>
<evidence type="ECO:0000313" key="3">
    <source>
        <dbReference type="Proteomes" id="UP001189429"/>
    </source>
</evidence>
<organism evidence="2 3">
    <name type="scientific">Prorocentrum cordatum</name>
    <dbReference type="NCBI Taxonomy" id="2364126"/>
    <lineage>
        <taxon>Eukaryota</taxon>
        <taxon>Sar</taxon>
        <taxon>Alveolata</taxon>
        <taxon>Dinophyceae</taxon>
        <taxon>Prorocentrales</taxon>
        <taxon>Prorocentraceae</taxon>
        <taxon>Prorocentrum</taxon>
    </lineage>
</organism>